<protein>
    <submittedName>
        <fullName evidence="1">Uncharacterized protein</fullName>
    </submittedName>
</protein>
<dbReference type="eggNOG" id="ENOG502QTK2">
    <property type="taxonomic scope" value="Eukaryota"/>
</dbReference>
<sequence length="185" mass="21068">MQEPFLSVPLIWIVQEDTLGQCLPLYEKNRWAGLVSEWISAFSRANVVVFPDFTLPVLSLVFTSFQFERVKMMYSKLDTGNFYVIPGLPVEAWDSEARDLGDVNQLREDNRLKKDDLIVFVTGNPFANNGSSLEYEGAIHSIVSFLVDKYISFKFFFFRGNASDGGLEAMKDGRHLKKWSPLSHG</sequence>
<name>W1NK56_AMBTC</name>
<proteinExistence type="predicted"/>
<dbReference type="AlphaFoldDB" id="W1NK56"/>
<dbReference type="PANTHER" id="PTHR46635:SF2">
    <property type="entry name" value="GLYCOSYL TRANSFERASE FAMILY 1 DOMAIN-CONTAINING PROTEIN"/>
    <property type="match status" value="1"/>
</dbReference>
<evidence type="ECO:0000313" key="1">
    <source>
        <dbReference type="EMBL" id="ERM96162.1"/>
    </source>
</evidence>
<organism evidence="1 2">
    <name type="scientific">Amborella trichopoda</name>
    <dbReference type="NCBI Taxonomy" id="13333"/>
    <lineage>
        <taxon>Eukaryota</taxon>
        <taxon>Viridiplantae</taxon>
        <taxon>Streptophyta</taxon>
        <taxon>Embryophyta</taxon>
        <taxon>Tracheophyta</taxon>
        <taxon>Spermatophyta</taxon>
        <taxon>Magnoliopsida</taxon>
        <taxon>Amborellales</taxon>
        <taxon>Amborellaceae</taxon>
        <taxon>Amborella</taxon>
    </lineage>
</organism>
<dbReference type="Gramene" id="ERM96162">
    <property type="protein sequence ID" value="ERM96162"/>
    <property type="gene ID" value="AMTR_s00001p00061890"/>
</dbReference>
<gene>
    <name evidence="1" type="ORF">AMTR_s00001p00061890</name>
</gene>
<keyword evidence="2" id="KW-1185">Reference proteome</keyword>
<dbReference type="PANTHER" id="PTHR46635">
    <property type="entry name" value="GLYCOSYL TRANSFERASE FAMILY 1 PROTEIN"/>
    <property type="match status" value="1"/>
</dbReference>
<dbReference type="HOGENOM" id="CLU_1463198_0_0_1"/>
<dbReference type="EMBL" id="KI397142">
    <property type="protein sequence ID" value="ERM96162.1"/>
    <property type="molecule type" value="Genomic_DNA"/>
</dbReference>
<evidence type="ECO:0000313" key="2">
    <source>
        <dbReference type="Proteomes" id="UP000017836"/>
    </source>
</evidence>
<accession>W1NK56</accession>
<reference evidence="2" key="1">
    <citation type="journal article" date="2013" name="Science">
        <title>The Amborella genome and the evolution of flowering plants.</title>
        <authorList>
            <consortium name="Amborella Genome Project"/>
        </authorList>
    </citation>
    <scope>NUCLEOTIDE SEQUENCE [LARGE SCALE GENOMIC DNA]</scope>
</reference>
<dbReference type="Proteomes" id="UP000017836">
    <property type="component" value="Unassembled WGS sequence"/>
</dbReference>